<dbReference type="RefSeq" id="WP_160761520.1">
    <property type="nucleotide sequence ID" value="NZ_BAAADZ010000010.1"/>
</dbReference>
<dbReference type="EMBL" id="WTYB01000002">
    <property type="protein sequence ID" value="MXP39491.1"/>
    <property type="molecule type" value="Genomic_DNA"/>
</dbReference>
<dbReference type="InterPro" id="IPR009560">
    <property type="entry name" value="DUF1176"/>
</dbReference>
<reference evidence="3 4" key="1">
    <citation type="submission" date="2019-12" db="EMBL/GenBank/DDBJ databases">
        <title>Genomic-based taxomic classification of the family Erythrobacteraceae.</title>
        <authorList>
            <person name="Xu L."/>
        </authorList>
    </citation>
    <scope>NUCLEOTIDE SEQUENCE [LARGE SCALE GENOMIC DNA]</scope>
    <source>
        <strain evidence="3 4">JCM 10282</strain>
    </source>
</reference>
<feature type="signal peptide" evidence="1">
    <location>
        <begin position="1"/>
        <end position="17"/>
    </location>
</feature>
<dbReference type="OrthoDB" id="330924at2"/>
<feature type="chain" id="PRO_5026234454" evidence="1">
    <location>
        <begin position="18"/>
        <end position="372"/>
    </location>
</feature>
<evidence type="ECO:0000313" key="3">
    <source>
        <dbReference type="EMBL" id="MXP39491.1"/>
    </source>
</evidence>
<comment type="caution">
    <text evidence="3">The sequence shown here is derived from an EMBL/GenBank/DDBJ whole genome shotgun (WGS) entry which is preliminary data.</text>
</comment>
<name>A0A6I4UKE0_9SPHN</name>
<dbReference type="Proteomes" id="UP000548685">
    <property type="component" value="Unassembled WGS sequence"/>
</dbReference>
<evidence type="ECO:0000313" key="2">
    <source>
        <dbReference type="EMBL" id="MBB3775398.1"/>
    </source>
</evidence>
<gene>
    <name evidence="2" type="ORF">FHS52_001367</name>
    <name evidence="3" type="ORF">GRI59_12835</name>
</gene>
<dbReference type="Proteomes" id="UP000430021">
    <property type="component" value="Unassembled WGS sequence"/>
</dbReference>
<protein>
    <submittedName>
        <fullName evidence="3">DUF1176 domain-containing protein</fullName>
    </submittedName>
</protein>
<keyword evidence="5" id="KW-1185">Reference proteome</keyword>
<dbReference type="EMBL" id="JACICE010000002">
    <property type="protein sequence ID" value="MBB3775398.1"/>
    <property type="molecule type" value="Genomic_DNA"/>
</dbReference>
<reference evidence="2 5" key="2">
    <citation type="submission" date="2020-08" db="EMBL/GenBank/DDBJ databases">
        <title>Genomic Encyclopedia of Type Strains, Phase IV (KMG-IV): sequencing the most valuable type-strain genomes for metagenomic binning, comparative biology and taxonomic classification.</title>
        <authorList>
            <person name="Goeker M."/>
        </authorList>
    </citation>
    <scope>NUCLEOTIDE SEQUENCE [LARGE SCALE GENOMIC DNA]</scope>
    <source>
        <strain evidence="2 5">DSM 8510</strain>
    </source>
</reference>
<sequence length="372" mass="40268">MLSALSRALACAIAALADIGGGVSAEDSSPGQWTAPEVSEFSDWSVACDNARNCTALSVSREYVARIEANDPGDYAMPKLWVKRRAGPDARPRVFIDTTVWGEAGKGPGPASLHVYTECDGDCTGRAYRLVQIEPGRYELAPGDVAAFMAESVTSSRAATRFADGAMHGIISTSGLAAAMRYIDEVQQRRGTVTAIFAKGPRPTRTVPPEPSLPRITVVRGEETALEMPTGIAAGVLAARAQLCPEADLVARDPLRARYRLSTGQFLLAVGCSGNPYAPRRLWLIETPGRGFAPFMLPRPEQGRPAELPILPNSDFDPASGMITAYSDGKCGWRRRWAWTGYEFEMIDAVEMPSCYGIPLHQWLQTYRAVPD</sequence>
<evidence type="ECO:0000313" key="5">
    <source>
        <dbReference type="Proteomes" id="UP000548685"/>
    </source>
</evidence>
<dbReference type="AlphaFoldDB" id="A0A6I4UKE0"/>
<accession>A0A6I4UKE0</accession>
<proteinExistence type="predicted"/>
<organism evidence="3 4">
    <name type="scientific">Erythrobacter ramosus</name>
    <dbReference type="NCBI Taxonomy" id="35811"/>
    <lineage>
        <taxon>Bacteria</taxon>
        <taxon>Pseudomonadati</taxon>
        <taxon>Pseudomonadota</taxon>
        <taxon>Alphaproteobacteria</taxon>
        <taxon>Sphingomonadales</taxon>
        <taxon>Erythrobacteraceae</taxon>
        <taxon>Erythrobacter/Porphyrobacter group</taxon>
        <taxon>Erythrobacter</taxon>
    </lineage>
</organism>
<evidence type="ECO:0000313" key="4">
    <source>
        <dbReference type="Proteomes" id="UP000430021"/>
    </source>
</evidence>
<evidence type="ECO:0000256" key="1">
    <source>
        <dbReference type="SAM" id="SignalP"/>
    </source>
</evidence>
<dbReference type="Pfam" id="PF06674">
    <property type="entry name" value="DUF1176"/>
    <property type="match status" value="1"/>
</dbReference>
<keyword evidence="1" id="KW-0732">Signal</keyword>